<proteinExistence type="predicted"/>
<reference evidence="1" key="1">
    <citation type="journal article" date="2021" name="PeerJ">
        <title>Extensive microbial diversity within the chicken gut microbiome revealed by metagenomics and culture.</title>
        <authorList>
            <person name="Gilroy R."/>
            <person name="Ravi A."/>
            <person name="Getino M."/>
            <person name="Pursley I."/>
            <person name="Horton D.L."/>
            <person name="Alikhan N.F."/>
            <person name="Baker D."/>
            <person name="Gharbi K."/>
            <person name="Hall N."/>
            <person name="Watson M."/>
            <person name="Adriaenssens E.M."/>
            <person name="Foster-Nyarko E."/>
            <person name="Jarju S."/>
            <person name="Secka A."/>
            <person name="Antonio M."/>
            <person name="Oren A."/>
            <person name="Chaudhuri R.R."/>
            <person name="La Ragione R."/>
            <person name="Hildebrand F."/>
            <person name="Pallen M.J."/>
        </authorList>
    </citation>
    <scope>NUCLEOTIDE SEQUENCE</scope>
    <source>
        <strain evidence="1">F6-6636</strain>
    </source>
</reference>
<accession>A0A948TJ36</accession>
<evidence type="ECO:0000313" key="2">
    <source>
        <dbReference type="Proteomes" id="UP000777303"/>
    </source>
</evidence>
<dbReference type="Proteomes" id="UP000777303">
    <property type="component" value="Unassembled WGS sequence"/>
</dbReference>
<name>A0A948TJ36_9LACO</name>
<sequence>MADLTQQLLQTLITQFIADNQYHDQQTVFANAQQLGLLTLQDNRQIALFLTQMATFDPQMAMLLALHYSIPAAPLTLTAMLQMTTDEQKAKVMQYLPVVAGQWQQDMVGYLVEYGKNTIVNGKGLAMEDAIQHQITQLMTLAQDTTLQAQAVLGLQADNETHREQLMLALNAALQGVTTTQQVLQKIFTTYGYLDRPRWQRWQHTVALLQQICTTLQLPDDATITFTEMHKQR</sequence>
<dbReference type="AlphaFoldDB" id="A0A948TJ36"/>
<gene>
    <name evidence="1" type="ORF">H9901_01685</name>
</gene>
<comment type="caution">
    <text evidence="1">The sequence shown here is derived from an EMBL/GenBank/DDBJ whole genome shotgun (WGS) entry which is preliminary data.</text>
</comment>
<evidence type="ECO:0000313" key="1">
    <source>
        <dbReference type="EMBL" id="MBU3851396.1"/>
    </source>
</evidence>
<dbReference type="EMBL" id="JAHLFS010000023">
    <property type="protein sequence ID" value="MBU3851396.1"/>
    <property type="molecule type" value="Genomic_DNA"/>
</dbReference>
<protein>
    <submittedName>
        <fullName evidence="1">Uncharacterized protein</fullName>
    </submittedName>
</protein>
<organism evidence="1 2">
    <name type="scientific">Candidatus Paralactobacillus gallistercoris</name>
    <dbReference type="NCBI Taxonomy" id="2838724"/>
    <lineage>
        <taxon>Bacteria</taxon>
        <taxon>Bacillati</taxon>
        <taxon>Bacillota</taxon>
        <taxon>Bacilli</taxon>
        <taxon>Lactobacillales</taxon>
        <taxon>Lactobacillaceae</taxon>
        <taxon>Lactobacillus</taxon>
    </lineage>
</organism>
<reference evidence="1" key="2">
    <citation type="submission" date="2021-04" db="EMBL/GenBank/DDBJ databases">
        <authorList>
            <person name="Gilroy R."/>
        </authorList>
    </citation>
    <scope>NUCLEOTIDE SEQUENCE</scope>
    <source>
        <strain evidence="1">F6-6636</strain>
    </source>
</reference>